<protein>
    <submittedName>
        <fullName evidence="2">Uncharacterized protein</fullName>
    </submittedName>
</protein>
<proteinExistence type="predicted"/>
<feature type="compositionally biased region" description="Acidic residues" evidence="1">
    <location>
        <begin position="82"/>
        <end position="94"/>
    </location>
</feature>
<sequence length="236" mass="26356">MDLSIVKWVGDDMRKMWAGGAMPGGAVQAQTAQTQVQTMPQPSNQPFSFSMLPEPETTDADMEMLPEDYVLLLESTPIWEIPDYDDDEDLEDETQSANGTKKMRIDSPSSASTAANSPAAPSSPCMLPSPHEPEFYASMTEEEIRDRLGVAGTNIAMEWEREDLLATLMEIDKVIPEMSKQRWVFDTDTLPSALRPPGRHFHAEACALRRFLNLQGPQTFVKMFENLEIHGKASTM</sequence>
<dbReference type="Proteomes" id="UP001152797">
    <property type="component" value="Unassembled WGS sequence"/>
</dbReference>
<dbReference type="EMBL" id="CAMXCT010001067">
    <property type="protein sequence ID" value="CAI3986282.1"/>
    <property type="molecule type" value="Genomic_DNA"/>
</dbReference>
<feature type="compositionally biased region" description="Low complexity" evidence="1">
    <location>
        <begin position="107"/>
        <end position="124"/>
    </location>
</feature>
<gene>
    <name evidence="2" type="ORF">C1SCF055_LOCUS13648</name>
</gene>
<reference evidence="3 4" key="2">
    <citation type="submission" date="2024-05" db="EMBL/GenBank/DDBJ databases">
        <authorList>
            <person name="Chen Y."/>
            <person name="Shah S."/>
            <person name="Dougan E. K."/>
            <person name="Thang M."/>
            <person name="Chan C."/>
        </authorList>
    </citation>
    <scope>NUCLEOTIDE SEQUENCE [LARGE SCALE GENOMIC DNA]</scope>
</reference>
<dbReference type="EMBL" id="CAMXCT020001067">
    <property type="protein sequence ID" value="CAL1139657.1"/>
    <property type="molecule type" value="Genomic_DNA"/>
</dbReference>
<evidence type="ECO:0000313" key="3">
    <source>
        <dbReference type="EMBL" id="CAL4773594.1"/>
    </source>
</evidence>
<accession>A0A9P1C6A4</accession>
<evidence type="ECO:0000256" key="1">
    <source>
        <dbReference type="SAM" id="MobiDB-lite"/>
    </source>
</evidence>
<dbReference type="EMBL" id="CAMXCT030001067">
    <property type="protein sequence ID" value="CAL4773594.1"/>
    <property type="molecule type" value="Genomic_DNA"/>
</dbReference>
<feature type="region of interest" description="Disordered" evidence="1">
    <location>
        <begin position="81"/>
        <end position="132"/>
    </location>
</feature>
<reference evidence="2" key="1">
    <citation type="submission" date="2022-10" db="EMBL/GenBank/DDBJ databases">
        <authorList>
            <person name="Chen Y."/>
            <person name="Dougan E. K."/>
            <person name="Chan C."/>
            <person name="Rhodes N."/>
            <person name="Thang M."/>
        </authorList>
    </citation>
    <scope>NUCLEOTIDE SEQUENCE</scope>
</reference>
<keyword evidence="4" id="KW-1185">Reference proteome</keyword>
<evidence type="ECO:0000313" key="2">
    <source>
        <dbReference type="EMBL" id="CAI3986282.1"/>
    </source>
</evidence>
<evidence type="ECO:0000313" key="4">
    <source>
        <dbReference type="Proteomes" id="UP001152797"/>
    </source>
</evidence>
<dbReference type="OrthoDB" id="10527669at2759"/>
<organism evidence="2">
    <name type="scientific">Cladocopium goreaui</name>
    <dbReference type="NCBI Taxonomy" id="2562237"/>
    <lineage>
        <taxon>Eukaryota</taxon>
        <taxon>Sar</taxon>
        <taxon>Alveolata</taxon>
        <taxon>Dinophyceae</taxon>
        <taxon>Suessiales</taxon>
        <taxon>Symbiodiniaceae</taxon>
        <taxon>Cladocopium</taxon>
    </lineage>
</organism>
<dbReference type="AlphaFoldDB" id="A0A9P1C6A4"/>
<name>A0A9P1C6A4_9DINO</name>
<comment type="caution">
    <text evidence="2">The sequence shown here is derived from an EMBL/GenBank/DDBJ whole genome shotgun (WGS) entry which is preliminary data.</text>
</comment>